<keyword evidence="8" id="KW-1185">Reference proteome</keyword>
<dbReference type="EMBL" id="CP011125">
    <property type="protein sequence ID" value="AKF11231.1"/>
    <property type="molecule type" value="Genomic_DNA"/>
</dbReference>
<dbReference type="STRING" id="927083.DB32_008380"/>
<organism evidence="7 8">
    <name type="scientific">Sandaracinus amylolyticus</name>
    <dbReference type="NCBI Taxonomy" id="927083"/>
    <lineage>
        <taxon>Bacteria</taxon>
        <taxon>Pseudomonadati</taxon>
        <taxon>Myxococcota</taxon>
        <taxon>Polyangia</taxon>
        <taxon>Polyangiales</taxon>
        <taxon>Sandaracinaceae</taxon>
        <taxon>Sandaracinus</taxon>
    </lineage>
</organism>
<dbReference type="RefSeq" id="WP_053238118.1">
    <property type="nucleotide sequence ID" value="NZ_CP011125.1"/>
</dbReference>
<evidence type="ECO:0000256" key="1">
    <source>
        <dbReference type="ARBA" id="ARBA00004141"/>
    </source>
</evidence>
<evidence type="ECO:0000256" key="4">
    <source>
        <dbReference type="ARBA" id="ARBA00023136"/>
    </source>
</evidence>
<dbReference type="InterPro" id="IPR020846">
    <property type="entry name" value="MFS_dom"/>
</dbReference>
<accession>A0A0F6W9Z8</accession>
<feature type="transmembrane region" description="Helical" evidence="5">
    <location>
        <begin position="246"/>
        <end position="265"/>
    </location>
</feature>
<feature type="transmembrane region" description="Helical" evidence="5">
    <location>
        <begin position="138"/>
        <end position="162"/>
    </location>
</feature>
<dbReference type="InterPro" id="IPR011701">
    <property type="entry name" value="MFS"/>
</dbReference>
<dbReference type="OrthoDB" id="9812221at2"/>
<dbReference type="KEGG" id="samy:DB32_008380"/>
<dbReference type="PANTHER" id="PTHR23546">
    <property type="entry name" value="TRANSPORT PROTEIN"/>
    <property type="match status" value="1"/>
</dbReference>
<feature type="domain" description="Major facilitator superfamily (MFS) profile" evidence="6">
    <location>
        <begin position="1"/>
        <end position="395"/>
    </location>
</feature>
<dbReference type="Proteomes" id="UP000034883">
    <property type="component" value="Chromosome"/>
</dbReference>
<gene>
    <name evidence="7" type="ORF">DB32_008380</name>
</gene>
<evidence type="ECO:0000256" key="2">
    <source>
        <dbReference type="ARBA" id="ARBA00022692"/>
    </source>
</evidence>
<dbReference type="CDD" id="cd17330">
    <property type="entry name" value="MFS_SLC46_TetA_like"/>
    <property type="match status" value="1"/>
</dbReference>
<dbReference type="GO" id="GO:0022857">
    <property type="term" value="F:transmembrane transporter activity"/>
    <property type="evidence" value="ECO:0007669"/>
    <property type="project" value="InterPro"/>
</dbReference>
<dbReference type="Gene3D" id="1.20.1250.20">
    <property type="entry name" value="MFS general substrate transporter like domains"/>
    <property type="match status" value="1"/>
</dbReference>
<feature type="transmembrane region" description="Helical" evidence="5">
    <location>
        <begin position="277"/>
        <end position="296"/>
    </location>
</feature>
<feature type="transmembrane region" description="Helical" evidence="5">
    <location>
        <begin position="66"/>
        <end position="85"/>
    </location>
</feature>
<dbReference type="GO" id="GO:0016020">
    <property type="term" value="C:membrane"/>
    <property type="evidence" value="ECO:0007669"/>
    <property type="project" value="UniProtKB-SubCell"/>
</dbReference>
<feature type="transmembrane region" description="Helical" evidence="5">
    <location>
        <begin position="36"/>
        <end position="54"/>
    </location>
</feature>
<dbReference type="AlphaFoldDB" id="A0A0F6W9Z8"/>
<evidence type="ECO:0000313" key="7">
    <source>
        <dbReference type="EMBL" id="AKF11231.1"/>
    </source>
</evidence>
<reference evidence="7 8" key="1">
    <citation type="submission" date="2015-03" db="EMBL/GenBank/DDBJ databases">
        <title>Genome assembly of Sandaracinus amylolyticus DSM 53668.</title>
        <authorList>
            <person name="Sharma G."/>
            <person name="Subramanian S."/>
        </authorList>
    </citation>
    <scope>NUCLEOTIDE SEQUENCE [LARGE SCALE GENOMIC DNA]</scope>
    <source>
        <strain evidence="7 8">DSM 53668</strain>
    </source>
</reference>
<keyword evidence="2 5" id="KW-0812">Transmembrane</keyword>
<dbReference type="InterPro" id="IPR001958">
    <property type="entry name" value="Tet-R_TetA/multi-R_MdtG-like"/>
</dbReference>
<evidence type="ECO:0000256" key="5">
    <source>
        <dbReference type="SAM" id="Phobius"/>
    </source>
</evidence>
<keyword evidence="4 5" id="KW-0472">Membrane</keyword>
<feature type="transmembrane region" description="Helical" evidence="5">
    <location>
        <begin position="168"/>
        <end position="187"/>
    </location>
</feature>
<evidence type="ECO:0000313" key="8">
    <source>
        <dbReference type="Proteomes" id="UP000034883"/>
    </source>
</evidence>
<proteinExistence type="predicted"/>
<protein>
    <submittedName>
        <fullName evidence="7">Multidrug-efflux transporter</fullName>
    </submittedName>
</protein>
<keyword evidence="3 5" id="KW-1133">Transmembrane helix</keyword>
<comment type="subcellular location">
    <subcellularLocation>
        <location evidence="1">Membrane</location>
        <topology evidence="1">Multi-pass membrane protein</topology>
    </subcellularLocation>
</comment>
<dbReference type="SUPFAM" id="SSF103473">
    <property type="entry name" value="MFS general substrate transporter"/>
    <property type="match status" value="1"/>
</dbReference>
<evidence type="ECO:0000256" key="3">
    <source>
        <dbReference type="ARBA" id="ARBA00022989"/>
    </source>
</evidence>
<dbReference type="Pfam" id="PF07690">
    <property type="entry name" value="MFS_1"/>
    <property type="match status" value="1"/>
</dbReference>
<dbReference type="InterPro" id="IPR036259">
    <property type="entry name" value="MFS_trans_sf"/>
</dbReference>
<dbReference type="PANTHER" id="PTHR23546:SF1">
    <property type="entry name" value="MEMBRANE PROTEIN"/>
    <property type="match status" value="1"/>
</dbReference>
<dbReference type="PRINTS" id="PR01035">
    <property type="entry name" value="TCRTETA"/>
</dbReference>
<sequence>MGLLFVTIFNSILGLSVLFPVIGPLGRDLGLSDTQIGALSTSYALMQLLLSPWWGKRSETAGRKKILLVGVCGFALAFGLLGAAAEVGRMQVVPPLALFALMLGARVIGGAFASAMLPTAQAYAADLTTRENRTSGMAVIGAAFGLAIIFGPVIGGTVAHFFGLTAPIWLSTAFGALNAILVWARLPEPPRREPSERPPARLGDVARRAWPLLLVAAVTTGATVLMEQTVAFLVEDRLHLTREDTPLWMGGALFVYGVVAVAVQGGLARRMRVAPTTLVIAGLPITIAGLLTLMLAREYGWIVLGMGLQGFGQGLALPGVTSAMSLAVHDDEQGQVAGLNNSAQGLGRLFGPLVGTALYELHQELPYGTGAALIGIALLFVAASPQMRAIARRHREEATPEVG</sequence>
<dbReference type="PROSITE" id="PS50850">
    <property type="entry name" value="MFS"/>
    <property type="match status" value="1"/>
</dbReference>
<feature type="transmembrane region" description="Helical" evidence="5">
    <location>
        <begin position="97"/>
        <end position="117"/>
    </location>
</feature>
<feature type="transmembrane region" description="Helical" evidence="5">
    <location>
        <begin position="208"/>
        <end position="226"/>
    </location>
</feature>
<name>A0A0F6W9Z8_9BACT</name>
<feature type="transmembrane region" description="Helical" evidence="5">
    <location>
        <begin position="365"/>
        <end position="383"/>
    </location>
</feature>
<evidence type="ECO:0000259" key="6">
    <source>
        <dbReference type="PROSITE" id="PS50850"/>
    </source>
</evidence>